<sequence length="137" mass="15091">MVVASLSYFPPSISSPSLKTPLLSLPFSTSHHFQPSSSWLQTTFAIYPSTNKLRCVTESTEERWRDGETLSSEGESDLDEWSDGVAVVNSKKSSVFATDSLSSGLREPVYEVVEVNADGVMSARRINRRQLLKSSGE</sequence>
<evidence type="ECO:0000313" key="2">
    <source>
        <dbReference type="Proteomes" id="UP000631114"/>
    </source>
</evidence>
<comment type="caution">
    <text evidence="1">The sequence shown here is derived from an EMBL/GenBank/DDBJ whole genome shotgun (WGS) entry which is preliminary data.</text>
</comment>
<reference evidence="1 2" key="1">
    <citation type="submission" date="2020-10" db="EMBL/GenBank/DDBJ databases">
        <title>The Coptis chinensis genome and diversification of protoberbering-type alkaloids.</title>
        <authorList>
            <person name="Wang B."/>
            <person name="Shu S."/>
            <person name="Song C."/>
            <person name="Liu Y."/>
        </authorList>
    </citation>
    <scope>NUCLEOTIDE SEQUENCE [LARGE SCALE GENOMIC DNA]</scope>
    <source>
        <strain evidence="1">HL-2020</strain>
        <tissue evidence="1">Leaf</tissue>
    </source>
</reference>
<accession>A0A835HH06</accession>
<protein>
    <submittedName>
        <fullName evidence="1">Uncharacterized protein</fullName>
    </submittedName>
</protein>
<keyword evidence="2" id="KW-1185">Reference proteome</keyword>
<dbReference type="Proteomes" id="UP000631114">
    <property type="component" value="Unassembled WGS sequence"/>
</dbReference>
<proteinExistence type="predicted"/>
<dbReference type="AlphaFoldDB" id="A0A835HH06"/>
<name>A0A835HH06_9MAGN</name>
<dbReference type="EMBL" id="JADFTS010000007">
    <property type="protein sequence ID" value="KAF9596713.1"/>
    <property type="molecule type" value="Genomic_DNA"/>
</dbReference>
<gene>
    <name evidence="1" type="ORF">IFM89_012912</name>
</gene>
<organism evidence="1 2">
    <name type="scientific">Coptis chinensis</name>
    <dbReference type="NCBI Taxonomy" id="261450"/>
    <lineage>
        <taxon>Eukaryota</taxon>
        <taxon>Viridiplantae</taxon>
        <taxon>Streptophyta</taxon>
        <taxon>Embryophyta</taxon>
        <taxon>Tracheophyta</taxon>
        <taxon>Spermatophyta</taxon>
        <taxon>Magnoliopsida</taxon>
        <taxon>Ranunculales</taxon>
        <taxon>Ranunculaceae</taxon>
        <taxon>Coptidoideae</taxon>
        <taxon>Coptis</taxon>
    </lineage>
</organism>
<evidence type="ECO:0000313" key="1">
    <source>
        <dbReference type="EMBL" id="KAF9596713.1"/>
    </source>
</evidence>
<dbReference type="OrthoDB" id="1938291at2759"/>